<dbReference type="InterPro" id="IPR000871">
    <property type="entry name" value="Beta-lactam_class-A"/>
</dbReference>
<dbReference type="InterPro" id="IPR012338">
    <property type="entry name" value="Beta-lactam/transpept-like"/>
</dbReference>
<feature type="domain" description="Beta-lactamase class A catalytic" evidence="2">
    <location>
        <begin position="80"/>
        <end position="334"/>
    </location>
</feature>
<proteinExistence type="predicted"/>
<feature type="region of interest" description="Disordered" evidence="1">
    <location>
        <begin position="27"/>
        <end position="49"/>
    </location>
</feature>
<dbReference type="RefSeq" id="WP_248167814.1">
    <property type="nucleotide sequence ID" value="NZ_JALNJA010000002.1"/>
</dbReference>
<dbReference type="GO" id="GO:0046677">
    <property type="term" value="P:response to antibiotic"/>
    <property type="evidence" value="ECO:0007669"/>
    <property type="project" value="InterPro"/>
</dbReference>
<protein>
    <submittedName>
        <fullName evidence="3">Serine hydrolase</fullName>
    </submittedName>
</protein>
<dbReference type="PANTHER" id="PTHR35333">
    <property type="entry name" value="BETA-LACTAMASE"/>
    <property type="match status" value="1"/>
</dbReference>
<dbReference type="Pfam" id="PF13354">
    <property type="entry name" value="Beta-lactamase2"/>
    <property type="match status" value="1"/>
</dbReference>
<dbReference type="InterPro" id="IPR045155">
    <property type="entry name" value="Beta-lactam_cat"/>
</dbReference>
<evidence type="ECO:0000313" key="4">
    <source>
        <dbReference type="Proteomes" id="UP001071478"/>
    </source>
</evidence>
<gene>
    <name evidence="3" type="ORF">OS129_04505</name>
</gene>
<accession>A0A9Q4C9K3</accession>
<comment type="caution">
    <text evidence="3">The sequence shown here is derived from an EMBL/GenBank/DDBJ whole genome shotgun (WGS) entry which is preliminary data.</text>
</comment>
<dbReference type="PROSITE" id="PS51257">
    <property type="entry name" value="PROKAR_LIPOPROTEIN"/>
    <property type="match status" value="1"/>
</dbReference>
<dbReference type="GO" id="GO:0030655">
    <property type="term" value="P:beta-lactam antibiotic catabolic process"/>
    <property type="evidence" value="ECO:0007669"/>
    <property type="project" value="InterPro"/>
</dbReference>
<evidence type="ECO:0000256" key="1">
    <source>
        <dbReference type="SAM" id="MobiDB-lite"/>
    </source>
</evidence>
<reference evidence="3" key="1">
    <citation type="submission" date="2022-11" db="EMBL/GenBank/DDBJ databases">
        <title>Corynebacterium sp. isolated from Penguins.</title>
        <authorList>
            <person name="Sedlar K."/>
            <person name="Svec P."/>
        </authorList>
    </citation>
    <scope>NUCLEOTIDE SEQUENCE</scope>
    <source>
        <strain evidence="3">P7374</strain>
    </source>
</reference>
<sequence>MSNKHVARSLTSAVLCGAATLGSCTPPPVDNPPAHSAGDCPRAESPADLTTPDGWITHLAAHPDDSALVIIPDAATPDGPDTVRKNADTALDVASAAKIIHLLAYADAVADGSLDPDERVPVAEWEAFYLPLDGGAHAAALERLGMDRREPSPGVAVATDPDATVTLDDLVSTMIVESDNAAADWLAEELGPETLEAAAVKAGWDNPRIPDYLGSMLAILDPELAGDPAAASRRYREDAEWAADILRRTPGGYAVQRDILRGTATATAGDLAAVYTTLATGGGGPAGEIVRRHLEHTDPDGYTAIGHKGGSLPGVLADAMEIRREDGTTAVAVLITNEVPEEGNADMLLSFAWQDLMLRAVDSRETLDRLTCGE</sequence>
<dbReference type="AlphaFoldDB" id="A0A9Q4C9K3"/>
<dbReference type="Gene3D" id="3.40.710.10">
    <property type="entry name" value="DD-peptidase/beta-lactamase superfamily"/>
    <property type="match status" value="1"/>
</dbReference>
<organism evidence="3 4">
    <name type="scientific">Corynebacterium pygosceleis</name>
    <dbReference type="NCBI Taxonomy" id="2800406"/>
    <lineage>
        <taxon>Bacteria</taxon>
        <taxon>Bacillati</taxon>
        <taxon>Actinomycetota</taxon>
        <taxon>Actinomycetes</taxon>
        <taxon>Mycobacteriales</taxon>
        <taxon>Corynebacteriaceae</taxon>
        <taxon>Corynebacterium</taxon>
    </lineage>
</organism>
<dbReference type="PANTHER" id="PTHR35333:SF5">
    <property type="entry name" value="CONSERVED LIPOPROTEIN LPQF-RELATED"/>
    <property type="match status" value="1"/>
</dbReference>
<keyword evidence="3" id="KW-0378">Hydrolase</keyword>
<evidence type="ECO:0000259" key="2">
    <source>
        <dbReference type="Pfam" id="PF13354"/>
    </source>
</evidence>
<dbReference type="EMBL" id="JAPMKU010000002">
    <property type="protein sequence ID" value="MCX7468143.1"/>
    <property type="molecule type" value="Genomic_DNA"/>
</dbReference>
<name>A0A9Q4C9K3_9CORY</name>
<evidence type="ECO:0000313" key="3">
    <source>
        <dbReference type="EMBL" id="MCX7468143.1"/>
    </source>
</evidence>
<dbReference type="Proteomes" id="UP001071478">
    <property type="component" value="Unassembled WGS sequence"/>
</dbReference>
<dbReference type="GO" id="GO:0008800">
    <property type="term" value="F:beta-lactamase activity"/>
    <property type="evidence" value="ECO:0007669"/>
    <property type="project" value="InterPro"/>
</dbReference>
<dbReference type="SUPFAM" id="SSF56601">
    <property type="entry name" value="beta-lactamase/transpeptidase-like"/>
    <property type="match status" value="1"/>
</dbReference>